<dbReference type="GO" id="GO:0006353">
    <property type="term" value="P:DNA-templated transcription termination"/>
    <property type="evidence" value="ECO:0007669"/>
    <property type="project" value="UniProtKB-KW"/>
</dbReference>
<protein>
    <submittedName>
        <fullName evidence="5">Transcription termination factor MTERF4</fullName>
    </submittedName>
</protein>
<evidence type="ECO:0000256" key="1">
    <source>
        <dbReference type="ARBA" id="ARBA00007692"/>
    </source>
</evidence>
<dbReference type="FunFam" id="1.25.70.10:FF:000001">
    <property type="entry name" value="Mitochondrial transcription termination factor-like"/>
    <property type="match status" value="1"/>
</dbReference>
<gene>
    <name evidence="5" type="ORF">NC653_034536</name>
</gene>
<evidence type="ECO:0000313" key="6">
    <source>
        <dbReference type="Proteomes" id="UP001164929"/>
    </source>
</evidence>
<dbReference type="PANTHER" id="PTHR13068">
    <property type="entry name" value="CGI-12 PROTEIN-RELATED"/>
    <property type="match status" value="1"/>
</dbReference>
<evidence type="ECO:0000256" key="3">
    <source>
        <dbReference type="ARBA" id="ARBA00022946"/>
    </source>
</evidence>
<proteinExistence type="inferred from homology"/>
<comment type="similarity">
    <text evidence="1">Belongs to the mTERF family.</text>
</comment>
<keyword evidence="2" id="KW-0805">Transcription regulation</keyword>
<evidence type="ECO:0000256" key="4">
    <source>
        <dbReference type="SAM" id="SignalP"/>
    </source>
</evidence>
<reference evidence="5" key="1">
    <citation type="journal article" date="2023" name="Mol. Ecol. Resour.">
        <title>Chromosome-level genome assembly of a triploid poplar Populus alba 'Berolinensis'.</title>
        <authorList>
            <person name="Chen S."/>
            <person name="Yu Y."/>
            <person name="Wang X."/>
            <person name="Wang S."/>
            <person name="Zhang T."/>
            <person name="Zhou Y."/>
            <person name="He R."/>
            <person name="Meng N."/>
            <person name="Wang Y."/>
            <person name="Liu W."/>
            <person name="Liu Z."/>
            <person name="Liu J."/>
            <person name="Guo Q."/>
            <person name="Huang H."/>
            <person name="Sederoff R.R."/>
            <person name="Wang G."/>
            <person name="Qu G."/>
            <person name="Chen S."/>
        </authorList>
    </citation>
    <scope>NUCLEOTIDE SEQUENCE</scope>
    <source>
        <strain evidence="5">SC-2020</strain>
    </source>
</reference>
<name>A0AAD6PWA3_9ROSI</name>
<dbReference type="PANTHER" id="PTHR13068:SF166">
    <property type="entry name" value="TRANSCRIPTION TERMINATION FACTOR MTERF15, MITOCHONDRIAL-LIKE"/>
    <property type="match status" value="1"/>
</dbReference>
<feature type="chain" id="PRO_5042160436" evidence="4">
    <location>
        <begin position="18"/>
        <end position="448"/>
    </location>
</feature>
<organism evidence="5 6">
    <name type="scientific">Populus alba x Populus x berolinensis</name>
    <dbReference type="NCBI Taxonomy" id="444605"/>
    <lineage>
        <taxon>Eukaryota</taxon>
        <taxon>Viridiplantae</taxon>
        <taxon>Streptophyta</taxon>
        <taxon>Embryophyta</taxon>
        <taxon>Tracheophyta</taxon>
        <taxon>Spermatophyta</taxon>
        <taxon>Magnoliopsida</taxon>
        <taxon>eudicotyledons</taxon>
        <taxon>Gunneridae</taxon>
        <taxon>Pentapetalae</taxon>
        <taxon>rosids</taxon>
        <taxon>fabids</taxon>
        <taxon>Malpighiales</taxon>
        <taxon>Salicaceae</taxon>
        <taxon>Saliceae</taxon>
        <taxon>Populus</taxon>
    </lineage>
</organism>
<keyword evidence="6" id="KW-1185">Reference proteome</keyword>
<keyword evidence="3" id="KW-0809">Transit peptide</keyword>
<sequence>MLLAGGCLLFLVRFCWAIETLGFLRQPANQTPYRLSWRKERGNFLASLKVKFNPIQSNPIPMFYFLSKSVLQYGRHTAAVSPTHKHFSFQLSPSIITLRFFISTLENPNKHSFAASYLINKFGFSPESALSASKHLNFTTTEKPDSVIHIFKHYGFSQVQTLKLVKKYPRVLSCNPEKTLLPKLEFFHSKGMSNNDIARILCTYPHILERSLENCITLNFNFLGNLLQSNDKTIAAAKRYSPILYHKPDRFLKPCIDILEEYGVPQKHIASLAHRWPRSVMMSPNYLRRIVEKVRKMGLDPLKPQFTTAVMVMSLLRESGWERRLGVYKSWGWSEEDVHAAFIKEPWCMMTSDDKIMAVMDFLVNNMDCEPSFIVKNPYLLKPGLKTTFIPRASVVHFLLSKQLIETKPNLVTLFLCSEKMFLEKFVYRFEEAPQLLKLYGDQSNLSK</sequence>
<dbReference type="InterPro" id="IPR003690">
    <property type="entry name" value="MTERF"/>
</dbReference>
<keyword evidence="4" id="KW-0732">Signal</keyword>
<keyword evidence="2" id="KW-0804">Transcription</keyword>
<dbReference type="AlphaFoldDB" id="A0AAD6PWA3"/>
<dbReference type="SMART" id="SM00733">
    <property type="entry name" value="Mterf"/>
    <property type="match status" value="6"/>
</dbReference>
<dbReference type="Pfam" id="PF02536">
    <property type="entry name" value="mTERF"/>
    <property type="match status" value="2"/>
</dbReference>
<dbReference type="Proteomes" id="UP001164929">
    <property type="component" value="Chromosome 15"/>
</dbReference>
<evidence type="ECO:0000256" key="2">
    <source>
        <dbReference type="ARBA" id="ARBA00022472"/>
    </source>
</evidence>
<evidence type="ECO:0000313" key="5">
    <source>
        <dbReference type="EMBL" id="KAJ6969999.1"/>
    </source>
</evidence>
<dbReference type="EMBL" id="JAQIZT010000015">
    <property type="protein sequence ID" value="KAJ6969999.1"/>
    <property type="molecule type" value="Genomic_DNA"/>
</dbReference>
<feature type="signal peptide" evidence="4">
    <location>
        <begin position="1"/>
        <end position="17"/>
    </location>
</feature>
<dbReference type="GO" id="GO:0003676">
    <property type="term" value="F:nucleic acid binding"/>
    <property type="evidence" value="ECO:0007669"/>
    <property type="project" value="InterPro"/>
</dbReference>
<accession>A0AAD6PWA3</accession>
<dbReference type="InterPro" id="IPR038538">
    <property type="entry name" value="MTERF_sf"/>
</dbReference>
<dbReference type="Gene3D" id="1.25.70.10">
    <property type="entry name" value="Transcription termination factor 3, mitochondrial"/>
    <property type="match status" value="1"/>
</dbReference>
<keyword evidence="2" id="KW-0806">Transcription termination</keyword>
<comment type="caution">
    <text evidence="5">The sequence shown here is derived from an EMBL/GenBank/DDBJ whole genome shotgun (WGS) entry which is preliminary data.</text>
</comment>